<dbReference type="RefSeq" id="WP_146413398.1">
    <property type="nucleotide sequence ID" value="NZ_SJPZ01000001.1"/>
</dbReference>
<feature type="compositionally biased region" description="Low complexity" evidence="1">
    <location>
        <begin position="311"/>
        <end position="322"/>
    </location>
</feature>
<organism evidence="3 4">
    <name type="scientific">Crateriforma conspicua</name>
    <dbReference type="NCBI Taxonomy" id="2527996"/>
    <lineage>
        <taxon>Bacteria</taxon>
        <taxon>Pseudomonadati</taxon>
        <taxon>Planctomycetota</taxon>
        <taxon>Planctomycetia</taxon>
        <taxon>Planctomycetales</taxon>
        <taxon>Planctomycetaceae</taxon>
        <taxon>Crateriforma</taxon>
    </lineage>
</organism>
<dbReference type="OrthoDB" id="266533at2"/>
<dbReference type="EMBL" id="SJPZ01000001">
    <property type="protein sequence ID" value="TWU66862.1"/>
    <property type="molecule type" value="Genomic_DNA"/>
</dbReference>
<keyword evidence="2" id="KW-1133">Transmembrane helix</keyword>
<dbReference type="Proteomes" id="UP000316476">
    <property type="component" value="Unassembled WGS sequence"/>
</dbReference>
<feature type="compositionally biased region" description="Gly residues" evidence="1">
    <location>
        <begin position="440"/>
        <end position="450"/>
    </location>
</feature>
<feature type="region of interest" description="Disordered" evidence="1">
    <location>
        <begin position="503"/>
        <end position="580"/>
    </location>
</feature>
<dbReference type="AlphaFoldDB" id="A0A5C6FUW2"/>
<protein>
    <recommendedName>
        <fullName evidence="5">Pilus assembly protein, PilO</fullName>
    </recommendedName>
</protein>
<accession>A0A5C6FUW2</accession>
<proteinExistence type="predicted"/>
<gene>
    <name evidence="3" type="ORF">V7x_24330</name>
</gene>
<keyword evidence="2" id="KW-0472">Membrane</keyword>
<evidence type="ECO:0000256" key="2">
    <source>
        <dbReference type="SAM" id="Phobius"/>
    </source>
</evidence>
<feature type="compositionally biased region" description="Acidic residues" evidence="1">
    <location>
        <begin position="424"/>
        <end position="437"/>
    </location>
</feature>
<comment type="caution">
    <text evidence="3">The sequence shown here is derived from an EMBL/GenBank/DDBJ whole genome shotgun (WGS) entry which is preliminary data.</text>
</comment>
<evidence type="ECO:0000313" key="3">
    <source>
        <dbReference type="EMBL" id="TWU66862.1"/>
    </source>
</evidence>
<keyword evidence="2" id="KW-0812">Transmembrane</keyword>
<feature type="compositionally biased region" description="Low complexity" evidence="1">
    <location>
        <begin position="544"/>
        <end position="569"/>
    </location>
</feature>
<evidence type="ECO:0000313" key="4">
    <source>
        <dbReference type="Proteomes" id="UP000316476"/>
    </source>
</evidence>
<evidence type="ECO:0000256" key="1">
    <source>
        <dbReference type="SAM" id="MobiDB-lite"/>
    </source>
</evidence>
<feature type="region of interest" description="Disordered" evidence="1">
    <location>
        <begin position="307"/>
        <end position="333"/>
    </location>
</feature>
<sequence length="580" mass="61796">MDALKAKLQPLIKNGFWVSAAVIFIGAIAVWVMSWMRLSSEHADRVAKLDSEVSSVSNVRNQLSVHPNDDSHEQMQTLIDARTAEVLQAWQSVYERQQNILTWPQNLEDDFLMEFENKIPVERYIDYPIPVEQQVTTDLRQRYRNYIKEILPSVAALAGAKWTADFDAVSSGDGYGEGGGGGGSYGSSVIDSITGTVEEPIVEWPSSSQEQTLSDLFPWRGTRPTTLQVHYSQENLWILKQLCQLVGDMNGDAKQAFQAKIRSIAKIAIGESVDFEAGDISDPGDDSTAMGMAGDYGYDDMEEGYGGGDYGDSYGSSSYGSSTSTTEVGPDPAENRYVDLQNQPLPASRLRSALVSEDPADAGLAVAKRVPVQMSVVMDQRYIPNLLAMCGSIPLMVEVKQVRVLPEDAGAAAASAGGGYGSDSGEEMDEGYGESSDEGYGYGEDGGYGSSGPSLANIPEVEVDETPFDVTVEIYGIIHIYNPPNKDALGLNKVTDEEVVIDGSDQEIVTPVTPPADAPEQPGTPDQPAAQTPAGTDPDEDAAGGDTPDSGTPDGDAPAAPAADDNTAPPAAPPTAILSN</sequence>
<feature type="transmembrane region" description="Helical" evidence="2">
    <location>
        <begin position="15"/>
        <end position="36"/>
    </location>
</feature>
<reference evidence="3 4" key="1">
    <citation type="submission" date="2019-02" db="EMBL/GenBank/DDBJ databases">
        <title>Deep-cultivation of Planctomycetes and their phenomic and genomic characterization uncovers novel biology.</title>
        <authorList>
            <person name="Wiegand S."/>
            <person name="Jogler M."/>
            <person name="Boedeker C."/>
            <person name="Pinto D."/>
            <person name="Vollmers J."/>
            <person name="Rivas-Marin E."/>
            <person name="Kohn T."/>
            <person name="Peeters S.H."/>
            <person name="Heuer A."/>
            <person name="Rast P."/>
            <person name="Oberbeckmann S."/>
            <person name="Bunk B."/>
            <person name="Jeske O."/>
            <person name="Meyerdierks A."/>
            <person name="Storesund J.E."/>
            <person name="Kallscheuer N."/>
            <person name="Luecker S."/>
            <person name="Lage O.M."/>
            <person name="Pohl T."/>
            <person name="Merkel B.J."/>
            <person name="Hornburger P."/>
            <person name="Mueller R.-W."/>
            <person name="Bruemmer F."/>
            <person name="Labrenz M."/>
            <person name="Spormann A.M."/>
            <person name="Op Den Camp H."/>
            <person name="Overmann J."/>
            <person name="Amann R."/>
            <person name="Jetten M.S.M."/>
            <person name="Mascher T."/>
            <person name="Medema M.H."/>
            <person name="Devos D.P."/>
            <person name="Kaster A.-K."/>
            <person name="Ovreas L."/>
            <person name="Rohde M."/>
            <person name="Galperin M.Y."/>
            <person name="Jogler C."/>
        </authorList>
    </citation>
    <scope>NUCLEOTIDE SEQUENCE [LARGE SCALE GENOMIC DNA]</scope>
    <source>
        <strain evidence="3 4">V7</strain>
    </source>
</reference>
<name>A0A5C6FUW2_9PLAN</name>
<feature type="region of interest" description="Disordered" evidence="1">
    <location>
        <begin position="412"/>
        <end position="457"/>
    </location>
</feature>
<evidence type="ECO:0008006" key="5">
    <source>
        <dbReference type="Google" id="ProtNLM"/>
    </source>
</evidence>